<protein>
    <recommendedName>
        <fullName evidence="3">PilZ domain-containing protein</fullName>
    </recommendedName>
</protein>
<comment type="caution">
    <text evidence="1">The sequence shown here is derived from an EMBL/GenBank/DDBJ whole genome shotgun (WGS) entry which is preliminary data.</text>
</comment>
<name>A0A521G0Z2_9BACT</name>
<evidence type="ECO:0000313" key="2">
    <source>
        <dbReference type="Proteomes" id="UP000316238"/>
    </source>
</evidence>
<accession>A0A521G0Z2</accession>
<evidence type="ECO:0008006" key="3">
    <source>
        <dbReference type="Google" id="ProtNLM"/>
    </source>
</evidence>
<keyword evidence="2" id="KW-1185">Reference proteome</keyword>
<organism evidence="1 2">
    <name type="scientific">Candidatus Electronema aureum</name>
    <dbReference type="NCBI Taxonomy" id="2005002"/>
    <lineage>
        <taxon>Bacteria</taxon>
        <taxon>Pseudomonadati</taxon>
        <taxon>Thermodesulfobacteriota</taxon>
        <taxon>Desulfobulbia</taxon>
        <taxon>Desulfobulbales</taxon>
        <taxon>Desulfobulbaceae</taxon>
        <taxon>Candidatus Electronema</taxon>
    </lineage>
</organism>
<sequence length="129" mass="14306">MEETVENRQQNRAKLKGYIADIADGHFIYGGMVEDVSIDGLRLNDLPDKFAEAGKKYSVVVSGGSDAPCYKLKVAPRWRRNNGILVDVGFNIAEAPAGWQAFVQKILPTQGMAHAEEEHREQCFCSCCD</sequence>
<dbReference type="Proteomes" id="UP000316238">
    <property type="component" value="Unassembled WGS sequence"/>
</dbReference>
<proteinExistence type="predicted"/>
<dbReference type="AlphaFoldDB" id="A0A521G0Z2"/>
<evidence type="ECO:0000313" key="1">
    <source>
        <dbReference type="EMBL" id="TAA74693.1"/>
    </source>
</evidence>
<gene>
    <name evidence="1" type="ORF">CDV28_1196</name>
</gene>
<reference evidence="1" key="1">
    <citation type="submission" date="2017-07" db="EMBL/GenBank/DDBJ databases">
        <title>The cable genome - Insights into the physiology and evolution of filamentous bacteria capable of sulfide oxidation via long distance electron transfer.</title>
        <authorList>
            <person name="Thorup C."/>
            <person name="Bjerg J.T."/>
            <person name="Schreiber L."/>
            <person name="Nielsen L.P."/>
            <person name="Kjeldsen K.U."/>
            <person name="Boesen T."/>
            <person name="Boggild A."/>
            <person name="Meysman F."/>
            <person name="Geelhoed J."/>
            <person name="Schramm A."/>
        </authorList>
    </citation>
    <scope>NUCLEOTIDE SEQUENCE [LARGE SCALE GENOMIC DNA]</scope>
    <source>
        <strain evidence="1">GS</strain>
    </source>
</reference>
<dbReference type="EMBL" id="NQJD01000019">
    <property type="protein sequence ID" value="TAA74693.1"/>
    <property type="molecule type" value="Genomic_DNA"/>
</dbReference>